<protein>
    <submittedName>
        <fullName evidence="1">Uncharacterized protein</fullName>
    </submittedName>
</protein>
<accession>A0A1Z4JHC9</accession>
<proteinExistence type="predicted"/>
<dbReference type="EMBL" id="AP018203">
    <property type="protein sequence ID" value="BAY56063.1"/>
    <property type="molecule type" value="Genomic_DNA"/>
</dbReference>
<dbReference type="AlphaFoldDB" id="A0A1Z4JHC9"/>
<evidence type="ECO:0000313" key="1">
    <source>
        <dbReference type="EMBL" id="BAY56063.1"/>
    </source>
</evidence>
<reference evidence="1 2" key="1">
    <citation type="submission" date="2017-06" db="EMBL/GenBank/DDBJ databases">
        <title>Genome sequencing of cyanobaciteial culture collection at National Institute for Environmental Studies (NIES).</title>
        <authorList>
            <person name="Hirose Y."/>
            <person name="Shimura Y."/>
            <person name="Fujisawa T."/>
            <person name="Nakamura Y."/>
            <person name="Kawachi M."/>
        </authorList>
    </citation>
    <scope>NUCLEOTIDE SEQUENCE [LARGE SCALE GENOMIC DNA]</scope>
    <source>
        <strain evidence="1 2">NIES-2135</strain>
    </source>
</reference>
<name>A0A1Z4JHC9_LEPBY</name>
<gene>
    <name evidence="1" type="ORF">NIES2135_28910</name>
</gene>
<sequence length="308" mass="36370">MNIEDKNQNLVERSEKDAGAIIRQSTRYQQIYENFEHKLAEINRRAEQRERPTFYERILYVTGRGHIADSRIAERREIKFREASREASRQIIENLDASKRVSITLLDEMISLVKGLKIDFEYQKKNAIGSEVTEIVNLEAGSRRIDAMLLTCREEIEFVEGLLIERNPSIDYQIDDIRWAYLDIKNMPKLLDKDVLERSHIYKIWDEYTDTLQDAEVAFSSGRAAKVRLDNYNFLESMCKRYQRLYEGERRIIHERFAMLELAIKSRGLQGMRDFYEEEVGAISLKQLKEETKRVEQEVSSRFGDSFT</sequence>
<organism evidence="1 2">
    <name type="scientific">Leptolyngbya boryana NIES-2135</name>
    <dbReference type="NCBI Taxonomy" id="1973484"/>
    <lineage>
        <taxon>Bacteria</taxon>
        <taxon>Bacillati</taxon>
        <taxon>Cyanobacteriota</taxon>
        <taxon>Cyanophyceae</taxon>
        <taxon>Leptolyngbyales</taxon>
        <taxon>Leptolyngbyaceae</taxon>
        <taxon>Leptolyngbya group</taxon>
        <taxon>Leptolyngbya</taxon>
    </lineage>
</organism>
<dbReference type="Proteomes" id="UP000217895">
    <property type="component" value="Chromosome"/>
</dbReference>
<evidence type="ECO:0000313" key="2">
    <source>
        <dbReference type="Proteomes" id="UP000217895"/>
    </source>
</evidence>
<keyword evidence="2" id="KW-1185">Reference proteome</keyword>